<sequence length="434" mass="45851">MTRLTSLLVAALLAGTALPTHAQTVADVAPTLQTPILTEEDADADADDPTIYVNADDAAKSLVVTAVKNGGIRVYGLDGALIQTILPAEDGRINNVDIVYGFVLDDGSKADLIIGADRGLDIIRAWRIDPAVAEPLSEITDPSASRAFPQRYSNDGATTEDNPVDDQNTVYGLAAWNDKASGTTWIVGTQRHQPTVGIFKLAATANGHVAATLDHDFRVPTTHDGQDLWIENEDDPLLDFSPQFEGTVIDRTTGTIYAGQEDVGIWTVSVTGGEPVLAYATRGSSASPFNNPDSVISRDVEGLSIYYAASGTKYLIASSQGGAHGDAPSPDAPYDDSFAAFDITDGMTLLGAFRVSASGDMDAVQESDGADVISLGLPGFENGLFITQDGYAGDLNGLDGEVASTNFKFVDWKAIADSFEPKLEVTPEGFDPRQ</sequence>
<gene>
    <name evidence="4" type="ORF">P0Y65_15330</name>
</gene>
<dbReference type="SUPFAM" id="SSF50956">
    <property type="entry name" value="Thermostable phytase (3-phytase)"/>
    <property type="match status" value="1"/>
</dbReference>
<feature type="region of interest" description="Disordered" evidence="1">
    <location>
        <begin position="139"/>
        <end position="165"/>
    </location>
</feature>
<dbReference type="AlphaFoldDB" id="A0AAJ5VRW4"/>
<organism evidence="4 5">
    <name type="scientific">Candidatus Devosia phytovorans</name>
    <dbReference type="NCBI Taxonomy" id="3121372"/>
    <lineage>
        <taxon>Bacteria</taxon>
        <taxon>Pseudomonadati</taxon>
        <taxon>Pseudomonadota</taxon>
        <taxon>Alphaproteobacteria</taxon>
        <taxon>Hyphomicrobiales</taxon>
        <taxon>Devosiaceae</taxon>
        <taxon>Devosia</taxon>
    </lineage>
</organism>
<name>A0AAJ5VRW4_9HYPH</name>
<dbReference type="InterPro" id="IPR011042">
    <property type="entry name" value="6-blade_b-propeller_TolB-like"/>
</dbReference>
<dbReference type="GO" id="GO:0016158">
    <property type="term" value="F:inositol hexakisphosphate 3-phosphatase activity"/>
    <property type="evidence" value="ECO:0007669"/>
    <property type="project" value="InterPro"/>
</dbReference>
<feature type="domain" description="BPP" evidence="3">
    <location>
        <begin position="18"/>
        <end position="419"/>
    </location>
</feature>
<dbReference type="EMBL" id="CP119312">
    <property type="protein sequence ID" value="WEK03554.1"/>
    <property type="molecule type" value="Genomic_DNA"/>
</dbReference>
<proteinExistence type="predicted"/>
<dbReference type="PROSITE" id="PS51662">
    <property type="entry name" value="BP_PHYTASE"/>
    <property type="match status" value="1"/>
</dbReference>
<dbReference type="Gene3D" id="2.120.10.30">
    <property type="entry name" value="TolB, C-terminal domain"/>
    <property type="match status" value="1"/>
</dbReference>
<evidence type="ECO:0000259" key="3">
    <source>
        <dbReference type="PROSITE" id="PS51662"/>
    </source>
</evidence>
<protein>
    <submittedName>
        <fullName evidence="4">Phytase</fullName>
    </submittedName>
</protein>
<keyword evidence="2" id="KW-0732">Signal</keyword>
<evidence type="ECO:0000313" key="5">
    <source>
        <dbReference type="Proteomes" id="UP001217476"/>
    </source>
</evidence>
<dbReference type="InterPro" id="IPR003431">
    <property type="entry name" value="B-propeller_Phytase"/>
</dbReference>
<accession>A0AAJ5VRW4</accession>
<evidence type="ECO:0000256" key="2">
    <source>
        <dbReference type="SAM" id="SignalP"/>
    </source>
</evidence>
<dbReference type="Proteomes" id="UP001217476">
    <property type="component" value="Chromosome"/>
</dbReference>
<evidence type="ECO:0000313" key="4">
    <source>
        <dbReference type="EMBL" id="WEK03554.1"/>
    </source>
</evidence>
<reference evidence="4" key="1">
    <citation type="submission" date="2023-03" db="EMBL/GenBank/DDBJ databases">
        <title>Andean soil-derived lignocellulolytic bacterial consortium as a source of novel taxa and putative plastic-active enzymes.</title>
        <authorList>
            <person name="Diaz-Garcia L."/>
            <person name="Chuvochina M."/>
            <person name="Feuerriegel G."/>
            <person name="Bunk B."/>
            <person name="Sproer C."/>
            <person name="Streit W.R."/>
            <person name="Rodriguez L.M."/>
            <person name="Overmann J."/>
            <person name="Jimenez D.J."/>
        </authorList>
    </citation>
    <scope>NUCLEOTIDE SEQUENCE</scope>
    <source>
        <strain evidence="4">MAG 4196</strain>
    </source>
</reference>
<dbReference type="Pfam" id="PF02333">
    <property type="entry name" value="Phytase"/>
    <property type="match status" value="2"/>
</dbReference>
<feature type="signal peptide" evidence="2">
    <location>
        <begin position="1"/>
        <end position="22"/>
    </location>
</feature>
<feature type="chain" id="PRO_5042527365" evidence="2">
    <location>
        <begin position="23"/>
        <end position="434"/>
    </location>
</feature>
<evidence type="ECO:0000256" key="1">
    <source>
        <dbReference type="SAM" id="MobiDB-lite"/>
    </source>
</evidence>
<feature type="compositionally biased region" description="Polar residues" evidence="1">
    <location>
        <begin position="151"/>
        <end position="165"/>
    </location>
</feature>